<dbReference type="PANTHER" id="PTHR36339:SF2">
    <property type="entry name" value="F23A5.5"/>
    <property type="match status" value="1"/>
</dbReference>
<dbReference type="EMBL" id="CAMAPF010001019">
    <property type="protein sequence ID" value="CAH9139799.1"/>
    <property type="molecule type" value="Genomic_DNA"/>
</dbReference>
<gene>
    <name evidence="4" type="ORF">CEPIT_LOCUS37858</name>
</gene>
<comment type="caution">
    <text evidence="4">The sequence shown here is derived from an EMBL/GenBank/DDBJ whole genome shotgun (WGS) entry which is preliminary data.</text>
</comment>
<sequence length="207" mass="23225">MGVTFISKSILVRLSRKFRHVQARSLCTNNKPPTNNSNINKEVVESSSSSLTRYDAYKELDNLNFITAAKILFSDPRKKKKFGLDFHLVQLFFACLPSLAVYLVAQYARYDIRRMEAEVELKKKAEEEAKAKEMEEAGADMEKEETSDPKLLELKARLDKLEEAVKGIVVESKKESPAGIGKGPTIGSQDKQTSIVGERNTQVSGHK</sequence>
<evidence type="ECO:0000313" key="4">
    <source>
        <dbReference type="EMBL" id="CAH9139799.1"/>
    </source>
</evidence>
<keyword evidence="1" id="KW-0175">Coiled coil</keyword>
<protein>
    <submittedName>
        <fullName evidence="4">Uncharacterized protein</fullName>
    </submittedName>
</protein>
<feature type="coiled-coil region" evidence="1">
    <location>
        <begin position="112"/>
        <end position="171"/>
    </location>
</feature>
<name>A0AAV0FWU3_9ASTE</name>
<keyword evidence="3" id="KW-1133">Transmembrane helix</keyword>
<feature type="transmembrane region" description="Helical" evidence="3">
    <location>
        <begin position="86"/>
        <end position="105"/>
    </location>
</feature>
<keyword evidence="3" id="KW-0812">Transmembrane</keyword>
<accession>A0AAV0FWU3</accession>
<keyword evidence="3" id="KW-0472">Membrane</keyword>
<dbReference type="Proteomes" id="UP001152523">
    <property type="component" value="Unassembled WGS sequence"/>
</dbReference>
<evidence type="ECO:0000256" key="3">
    <source>
        <dbReference type="SAM" id="Phobius"/>
    </source>
</evidence>
<proteinExistence type="predicted"/>
<organism evidence="4 5">
    <name type="scientific">Cuscuta epithymum</name>
    <dbReference type="NCBI Taxonomy" id="186058"/>
    <lineage>
        <taxon>Eukaryota</taxon>
        <taxon>Viridiplantae</taxon>
        <taxon>Streptophyta</taxon>
        <taxon>Embryophyta</taxon>
        <taxon>Tracheophyta</taxon>
        <taxon>Spermatophyta</taxon>
        <taxon>Magnoliopsida</taxon>
        <taxon>eudicotyledons</taxon>
        <taxon>Gunneridae</taxon>
        <taxon>Pentapetalae</taxon>
        <taxon>asterids</taxon>
        <taxon>lamiids</taxon>
        <taxon>Solanales</taxon>
        <taxon>Convolvulaceae</taxon>
        <taxon>Cuscuteae</taxon>
        <taxon>Cuscuta</taxon>
        <taxon>Cuscuta subgen. Cuscuta</taxon>
    </lineage>
</organism>
<feature type="region of interest" description="Disordered" evidence="2">
    <location>
        <begin position="174"/>
        <end position="207"/>
    </location>
</feature>
<keyword evidence="5" id="KW-1185">Reference proteome</keyword>
<dbReference type="AlphaFoldDB" id="A0AAV0FWU3"/>
<evidence type="ECO:0000256" key="1">
    <source>
        <dbReference type="SAM" id="Coils"/>
    </source>
</evidence>
<feature type="compositionally biased region" description="Polar residues" evidence="2">
    <location>
        <begin position="186"/>
        <end position="207"/>
    </location>
</feature>
<reference evidence="4" key="1">
    <citation type="submission" date="2022-07" db="EMBL/GenBank/DDBJ databases">
        <authorList>
            <person name="Macas J."/>
            <person name="Novak P."/>
            <person name="Neumann P."/>
        </authorList>
    </citation>
    <scope>NUCLEOTIDE SEQUENCE</scope>
</reference>
<dbReference type="PANTHER" id="PTHR36339">
    <property type="entry name" value="F23A5.5"/>
    <property type="match status" value="1"/>
</dbReference>
<evidence type="ECO:0000256" key="2">
    <source>
        <dbReference type="SAM" id="MobiDB-lite"/>
    </source>
</evidence>
<evidence type="ECO:0000313" key="5">
    <source>
        <dbReference type="Proteomes" id="UP001152523"/>
    </source>
</evidence>